<evidence type="ECO:0000313" key="5">
    <source>
        <dbReference type="Proteomes" id="UP000516437"/>
    </source>
</evidence>
<feature type="compositionally biased region" description="Polar residues" evidence="1">
    <location>
        <begin position="384"/>
        <end position="404"/>
    </location>
</feature>
<dbReference type="EMBL" id="RXIC02000019">
    <property type="protein sequence ID" value="KAB1224757.1"/>
    <property type="molecule type" value="Genomic_DNA"/>
</dbReference>
<feature type="compositionally biased region" description="Basic and acidic residues" evidence="1">
    <location>
        <begin position="238"/>
        <end position="254"/>
    </location>
</feature>
<dbReference type="Pfam" id="PF14383">
    <property type="entry name" value="VARLMGL"/>
    <property type="match status" value="1"/>
</dbReference>
<feature type="region of interest" description="Disordered" evidence="1">
    <location>
        <begin position="238"/>
        <end position="272"/>
    </location>
</feature>
<dbReference type="OrthoDB" id="765769at2759"/>
<accession>A0A6A1WLM6</accession>
<name>A0A6A1WLM6_9ROSI</name>
<organism evidence="4 5">
    <name type="scientific">Morella rubra</name>
    <name type="common">Chinese bayberry</name>
    <dbReference type="NCBI Taxonomy" id="262757"/>
    <lineage>
        <taxon>Eukaryota</taxon>
        <taxon>Viridiplantae</taxon>
        <taxon>Streptophyta</taxon>
        <taxon>Embryophyta</taxon>
        <taxon>Tracheophyta</taxon>
        <taxon>Spermatophyta</taxon>
        <taxon>Magnoliopsida</taxon>
        <taxon>eudicotyledons</taxon>
        <taxon>Gunneridae</taxon>
        <taxon>Pentapetalae</taxon>
        <taxon>rosids</taxon>
        <taxon>fabids</taxon>
        <taxon>Fagales</taxon>
        <taxon>Myricaceae</taxon>
        <taxon>Morella</taxon>
    </lineage>
</organism>
<feature type="domain" description="DUF4378" evidence="2">
    <location>
        <begin position="781"/>
        <end position="922"/>
    </location>
</feature>
<dbReference type="Pfam" id="PF14309">
    <property type="entry name" value="DUF4378"/>
    <property type="match status" value="1"/>
</dbReference>
<evidence type="ECO:0000313" key="4">
    <source>
        <dbReference type="EMBL" id="KAB1224757.1"/>
    </source>
</evidence>
<dbReference type="Proteomes" id="UP000516437">
    <property type="component" value="Chromosome 1"/>
</dbReference>
<evidence type="ECO:0000256" key="1">
    <source>
        <dbReference type="SAM" id="MobiDB-lite"/>
    </source>
</evidence>
<feature type="region of interest" description="Disordered" evidence="1">
    <location>
        <begin position="325"/>
        <end position="404"/>
    </location>
</feature>
<feature type="compositionally biased region" description="Polar residues" evidence="1">
    <location>
        <begin position="349"/>
        <end position="374"/>
    </location>
</feature>
<dbReference type="InterPro" id="IPR025486">
    <property type="entry name" value="DUF4378"/>
</dbReference>
<dbReference type="InterPro" id="IPR032795">
    <property type="entry name" value="DUF3741-assoc"/>
</dbReference>
<reference evidence="4 5" key="1">
    <citation type="journal article" date="2019" name="Plant Biotechnol. J.">
        <title>The red bayberry genome and genetic basis of sex determination.</title>
        <authorList>
            <person name="Jia H.M."/>
            <person name="Jia H.J."/>
            <person name="Cai Q.L."/>
            <person name="Wang Y."/>
            <person name="Zhao H.B."/>
            <person name="Yang W.F."/>
            <person name="Wang G.Y."/>
            <person name="Li Y.H."/>
            <person name="Zhan D.L."/>
            <person name="Shen Y.T."/>
            <person name="Niu Q.F."/>
            <person name="Chang L."/>
            <person name="Qiu J."/>
            <person name="Zhao L."/>
            <person name="Xie H.B."/>
            <person name="Fu W.Y."/>
            <person name="Jin J."/>
            <person name="Li X.W."/>
            <person name="Jiao Y."/>
            <person name="Zhou C.C."/>
            <person name="Tu T."/>
            <person name="Chai C.Y."/>
            <person name="Gao J.L."/>
            <person name="Fan L.J."/>
            <person name="van de Weg E."/>
            <person name="Wang J.Y."/>
            <person name="Gao Z.S."/>
        </authorList>
    </citation>
    <scope>NUCLEOTIDE SEQUENCE [LARGE SCALE GENOMIC DNA]</scope>
    <source>
        <tissue evidence="4">Leaves</tissue>
    </source>
</reference>
<feature type="domain" description="DUF3741" evidence="3">
    <location>
        <begin position="76"/>
        <end position="105"/>
    </location>
</feature>
<protein>
    <recommendedName>
        <fullName evidence="6">DUF4378 domain-containing protein</fullName>
    </recommendedName>
</protein>
<sequence length="930" mass="103454">MEVEKRRSKGRFLNLFDWNGKSRKKLFSNNSHLPEGLNQGKENAANESKLWLNTVEVDDNGASSSNTRSGDYNCASSVTDDEGGAKAPGVVARLMGLDMLPASTVTELCSTPCFYSRSFGPSLKDRSNPNLWSDHHLMDFMNRDRMESGTQKQQNRPFERFQTEMLPPKWAKSMPITHHRLLSPIKSREFVPSKNAAYIMEAAAKIIDASPQPSTKNKVSPLGSPSVPLRIKDLKEKMEAGRKASRSERLKEPSAVRCKRGQSNGGSCRGSEYISESKYFTHSEKSGSDSLSSKGKSVSLAVQAKVNIKRKNGSTSNINRTFMNQKTKNDEKSSQFCDNRPIRQRVGQKRTSANRTVNVLRQNNQKQNCVPNKESSSSKASVSNQLARRTRSTAGSVGPNKTVNKVVNSETGATRLSSVATHTGKEFPLPKTTKSSQKKISVSGEVHLQKNVINDVQLNNYESSRKGDVAMDGCMTWGADDNKQGMDVISFTFTSPLRRSIPEALPSSQLTAINNHFSDDSFGDSEQPLPSTFKLSSPTLNVIGGDTLSVLLEQKLQELTHRVDSSHCNLVREGTSASVVSGLHDLDPSVASPTSREQNRRFQFGLHRHELDCVRDFDCSSVDDLAQSVDQRTQAYLLGLDFLSILGATTANSSNSIKFHALEVKQFQESEWVEENSSCSNNSAAEEEIDFLGPRSASGFEQAFGSDSVPDNSQNTNGSTKYVLEQVQESSKWHSTSELLQVGGEMELYDVASSMSTGDASRKHLSRTFSLKGFMGSSNRELEYVKDILNSAELTLEDFALGQISERFWEMEQKNGEECFKLGRKVLFDCVSECLDLRSRKILVGSCKSWSKWVTLSGRKLWLAEDVYEEILGWKSMEDLMLDEIVDKDMSTQYGRWIDFDIEAFEEVVDMEKGIVASLVDELISDILYF</sequence>
<evidence type="ECO:0000259" key="3">
    <source>
        <dbReference type="Pfam" id="PF14383"/>
    </source>
</evidence>
<dbReference type="PANTHER" id="PTHR21726:SF57">
    <property type="entry name" value="SERINE-RICH ADHESIN FOR PLATELETS-LIKE PROTEIN"/>
    <property type="match status" value="1"/>
</dbReference>
<gene>
    <name evidence="4" type="ORF">CJ030_MR1G028607</name>
</gene>
<keyword evidence="5" id="KW-1185">Reference proteome</keyword>
<proteinExistence type="predicted"/>
<evidence type="ECO:0008006" key="6">
    <source>
        <dbReference type="Google" id="ProtNLM"/>
    </source>
</evidence>
<dbReference type="AlphaFoldDB" id="A0A6A1WLM6"/>
<comment type="caution">
    <text evidence="4">The sequence shown here is derived from an EMBL/GenBank/DDBJ whole genome shotgun (WGS) entry which is preliminary data.</text>
</comment>
<evidence type="ECO:0000259" key="2">
    <source>
        <dbReference type="Pfam" id="PF14309"/>
    </source>
</evidence>
<dbReference type="PANTHER" id="PTHR21726">
    <property type="entry name" value="PHOSPHATIDYLINOSITOL N-ACETYLGLUCOSAMINYLTRANSFERASE SUBUNIT P DOWN SYNDROME CRITICAL REGION PROTEIN 5 -RELATED"/>
    <property type="match status" value="1"/>
</dbReference>